<dbReference type="InterPro" id="IPR001387">
    <property type="entry name" value="Cro/C1-type_HTH"/>
</dbReference>
<evidence type="ECO:0000313" key="3">
    <source>
        <dbReference type="Proteomes" id="UP000008330"/>
    </source>
</evidence>
<dbReference type="AlphaFoldDB" id="A0ABF7QNP1"/>
<evidence type="ECO:0000313" key="2">
    <source>
        <dbReference type="EMBL" id="ACI55731.1"/>
    </source>
</evidence>
<dbReference type="SUPFAM" id="SSF51306">
    <property type="entry name" value="LexA/Signal peptidase"/>
    <property type="match status" value="1"/>
</dbReference>
<sequence length="244" mass="27337">MELPKDRLKRAREAAGFQSPTDAANAFPRDINKNTLISNENGNRAISKKAAERYGELFGVKAGWILFGDNAEEGAAPVVSELTLNRLGMVAGRVAGVVEAGTFREVDEFDQSDPVEVMLPRDEKFPNARQLVFDCSGDSMNDLRPRPIFPGDRLVCLSYEDIEHQVELRSGMVVVVERTRDGGHFREWSVKQLELFPDRAEFHPRSTNPKHKPIVIQRDHEADDGVSVQVIALVRRVMNEMPGL</sequence>
<organism evidence="2 3">
    <name type="scientific">Rhizobium leguminosarum bv. trifolii (strain WSM2304)</name>
    <dbReference type="NCBI Taxonomy" id="395492"/>
    <lineage>
        <taxon>Bacteria</taxon>
        <taxon>Pseudomonadati</taxon>
        <taxon>Pseudomonadota</taxon>
        <taxon>Alphaproteobacteria</taxon>
        <taxon>Hyphomicrobiales</taxon>
        <taxon>Rhizobiaceae</taxon>
        <taxon>Rhizobium/Agrobacterium group</taxon>
        <taxon>Rhizobium</taxon>
    </lineage>
</organism>
<dbReference type="Proteomes" id="UP000008330">
    <property type="component" value="Chromosome"/>
</dbReference>
<dbReference type="InterPro" id="IPR039418">
    <property type="entry name" value="LexA-like"/>
</dbReference>
<dbReference type="CDD" id="cd06529">
    <property type="entry name" value="S24_LexA-like"/>
    <property type="match status" value="1"/>
</dbReference>
<name>A0ABF7QNP1_RHILW</name>
<protein>
    <submittedName>
        <fullName evidence="2">Peptidase S24 and S26 domain protein</fullName>
    </submittedName>
</protein>
<evidence type="ECO:0000256" key="1">
    <source>
        <dbReference type="SAM" id="MobiDB-lite"/>
    </source>
</evidence>
<proteinExistence type="predicted"/>
<dbReference type="RefSeq" id="WP_012558255.1">
    <property type="nucleotide sequence ID" value="NC_011369.1"/>
</dbReference>
<accession>A0ABF7QNP1</accession>
<dbReference type="InterPro" id="IPR036286">
    <property type="entry name" value="LexA/Signal_pep-like_sf"/>
</dbReference>
<dbReference type="CDD" id="cd00093">
    <property type="entry name" value="HTH_XRE"/>
    <property type="match status" value="1"/>
</dbReference>
<dbReference type="KEGG" id="rlt:Rleg2_2457"/>
<reference evidence="2 3" key="1">
    <citation type="journal article" date="2010" name="Stand. Genomic Sci.">
        <title>Complete genome sequence of Rhizobium leguminosarum bv trifolii strain WSM2304, an effective microsymbiont of the South American clover Trifolium polymorphum.</title>
        <authorList>
            <person name="Reeve W."/>
            <person name="O'Hara G."/>
            <person name="Chain P."/>
            <person name="Ardley J."/>
            <person name="Brau L."/>
            <person name="Nandesena K."/>
            <person name="Tiwari R."/>
            <person name="Malfatti S."/>
            <person name="Kiss H."/>
            <person name="Lapidus A."/>
            <person name="Copeland A."/>
            <person name="Nolan M."/>
            <person name="Land M."/>
            <person name="Ivanova N."/>
            <person name="Mavromatis K."/>
            <person name="Markowitz V."/>
            <person name="Kyrpides N."/>
            <person name="Melino V."/>
            <person name="Denton M."/>
            <person name="Yates R."/>
            <person name="Howieson J."/>
        </authorList>
    </citation>
    <scope>NUCLEOTIDE SEQUENCE [LARGE SCALE GENOMIC DNA]</scope>
    <source>
        <strain evidence="2 3">WSM2304</strain>
    </source>
</reference>
<keyword evidence="3" id="KW-1185">Reference proteome</keyword>
<gene>
    <name evidence="2" type="ordered locus">Rleg2_2457</name>
</gene>
<dbReference type="Gene3D" id="2.10.109.10">
    <property type="entry name" value="Umud Fragment, subunit A"/>
    <property type="match status" value="1"/>
</dbReference>
<feature type="region of interest" description="Disordered" evidence="1">
    <location>
        <begin position="1"/>
        <end position="27"/>
    </location>
</feature>
<dbReference type="EMBL" id="CP001191">
    <property type="protein sequence ID" value="ACI55731.1"/>
    <property type="molecule type" value="Genomic_DNA"/>
</dbReference>